<evidence type="ECO:0000313" key="3">
    <source>
        <dbReference type="Proteomes" id="UP001314169"/>
    </source>
</evidence>
<feature type="region of interest" description="Disordered" evidence="1">
    <location>
        <begin position="88"/>
        <end position="192"/>
    </location>
</feature>
<keyword evidence="3" id="KW-1185">Reference proteome</keyword>
<evidence type="ECO:0000313" key="2">
    <source>
        <dbReference type="EMBL" id="CAK6438550.1"/>
    </source>
</evidence>
<reference evidence="2" key="1">
    <citation type="submission" date="2023-12" db="EMBL/GenBank/DDBJ databases">
        <authorList>
            <person name="Brown T."/>
        </authorList>
    </citation>
    <scope>NUCLEOTIDE SEQUENCE</scope>
</reference>
<gene>
    <name evidence="2" type="ORF">MPIPNATIZW_LOCUS6856</name>
</gene>
<evidence type="ECO:0000256" key="1">
    <source>
        <dbReference type="SAM" id="MobiDB-lite"/>
    </source>
</evidence>
<organism evidence="2 3">
    <name type="scientific">Pipistrellus nathusii</name>
    <name type="common">Nathusius' pipistrelle</name>
    <dbReference type="NCBI Taxonomy" id="59473"/>
    <lineage>
        <taxon>Eukaryota</taxon>
        <taxon>Metazoa</taxon>
        <taxon>Chordata</taxon>
        <taxon>Craniata</taxon>
        <taxon>Vertebrata</taxon>
        <taxon>Euteleostomi</taxon>
        <taxon>Mammalia</taxon>
        <taxon>Eutheria</taxon>
        <taxon>Laurasiatheria</taxon>
        <taxon>Chiroptera</taxon>
        <taxon>Yangochiroptera</taxon>
        <taxon>Vespertilionidae</taxon>
        <taxon>Pipistrellus</taxon>
    </lineage>
</organism>
<name>A0ABN9ZNQ1_PIPNA</name>
<dbReference type="EMBL" id="OY882873">
    <property type="protein sequence ID" value="CAK6438550.1"/>
    <property type="molecule type" value="Genomic_DNA"/>
</dbReference>
<dbReference type="Proteomes" id="UP001314169">
    <property type="component" value="Chromosome 16"/>
</dbReference>
<sequence length="192" mass="19837">MSRHCLQGLPRPQHHSPLGATAAVADAWLCPGPRPTGEPAGLLNLLSETRPGSGASRRGGSHTDAQRPGAAGTETAVGALLFPPTWLGGQSGFTASPARTEANARSPLSPVPGPRRREQQHIQGRAGLLPRTLPLPLPNAHGEVARDSRSQPSPGGGGLSALPQTPGSAREAAGVGSPSQRRAQRFTRFLSF</sequence>
<proteinExistence type="predicted"/>
<feature type="region of interest" description="Disordered" evidence="1">
    <location>
        <begin position="32"/>
        <end position="73"/>
    </location>
</feature>
<accession>A0ABN9ZNQ1</accession>
<protein>
    <submittedName>
        <fullName evidence="2">Uncharacterized protein</fullName>
    </submittedName>
</protein>